<feature type="active site" description="Charge relay system" evidence="5">
    <location>
        <position position="818"/>
    </location>
</feature>
<dbReference type="PROSITE" id="PS51892">
    <property type="entry name" value="SUBTILASE"/>
    <property type="match status" value="1"/>
</dbReference>
<dbReference type="EMBL" id="FJOG01000011">
    <property type="protein sequence ID" value="CZR58257.1"/>
    <property type="molecule type" value="Genomic_DNA"/>
</dbReference>
<dbReference type="Pfam" id="PF24476">
    <property type="entry name" value="DUF7580"/>
    <property type="match status" value="1"/>
</dbReference>
<dbReference type="PANTHER" id="PTHR43399:SF4">
    <property type="entry name" value="CELL WALL-ASSOCIATED PROTEASE"/>
    <property type="match status" value="1"/>
</dbReference>
<feature type="active site" description="Charge relay system" evidence="5">
    <location>
        <position position="625"/>
    </location>
</feature>
<dbReference type="InterPro" id="IPR000209">
    <property type="entry name" value="Peptidase_S8/S53_dom"/>
</dbReference>
<dbReference type="Proteomes" id="UP000184330">
    <property type="component" value="Unassembled WGS sequence"/>
</dbReference>
<proteinExistence type="inferred from homology"/>
<evidence type="ECO:0000259" key="7">
    <source>
        <dbReference type="Pfam" id="PF00082"/>
    </source>
</evidence>
<evidence type="ECO:0000256" key="6">
    <source>
        <dbReference type="SAM" id="MobiDB-lite"/>
    </source>
</evidence>
<protein>
    <submittedName>
        <fullName evidence="9">Uncharacterized protein</fullName>
    </submittedName>
</protein>
<dbReference type="PRINTS" id="PR00723">
    <property type="entry name" value="SUBTILISIN"/>
</dbReference>
<gene>
    <name evidence="9" type="ORF">PAC_08148</name>
</gene>
<dbReference type="GO" id="GO:0006508">
    <property type="term" value="P:proteolysis"/>
    <property type="evidence" value="ECO:0007669"/>
    <property type="project" value="UniProtKB-KW"/>
</dbReference>
<organism evidence="9 10">
    <name type="scientific">Phialocephala subalpina</name>
    <dbReference type="NCBI Taxonomy" id="576137"/>
    <lineage>
        <taxon>Eukaryota</taxon>
        <taxon>Fungi</taxon>
        <taxon>Dikarya</taxon>
        <taxon>Ascomycota</taxon>
        <taxon>Pezizomycotina</taxon>
        <taxon>Leotiomycetes</taxon>
        <taxon>Helotiales</taxon>
        <taxon>Mollisiaceae</taxon>
        <taxon>Phialocephala</taxon>
        <taxon>Phialocephala fortinii species complex</taxon>
    </lineage>
</organism>
<feature type="domain" description="Peptidase S8/S53" evidence="7">
    <location>
        <begin position="619"/>
        <end position="839"/>
    </location>
</feature>
<dbReference type="CDD" id="cd00306">
    <property type="entry name" value="Peptidases_S8_S53"/>
    <property type="match status" value="1"/>
</dbReference>
<evidence type="ECO:0000313" key="10">
    <source>
        <dbReference type="Proteomes" id="UP000184330"/>
    </source>
</evidence>
<dbReference type="InterPro" id="IPR056002">
    <property type="entry name" value="DUF7580"/>
</dbReference>
<evidence type="ECO:0000256" key="3">
    <source>
        <dbReference type="ARBA" id="ARBA00022801"/>
    </source>
</evidence>
<dbReference type="SUPFAM" id="SSF52743">
    <property type="entry name" value="Subtilisin-like"/>
    <property type="match status" value="1"/>
</dbReference>
<dbReference type="PANTHER" id="PTHR43399">
    <property type="entry name" value="SUBTILISIN-RELATED"/>
    <property type="match status" value="1"/>
</dbReference>
<evidence type="ECO:0000256" key="2">
    <source>
        <dbReference type="ARBA" id="ARBA00022670"/>
    </source>
</evidence>
<feature type="domain" description="DUF7580" evidence="8">
    <location>
        <begin position="180"/>
        <end position="495"/>
    </location>
</feature>
<dbReference type="InterPro" id="IPR051048">
    <property type="entry name" value="Peptidase_S8/S53_subtilisin"/>
</dbReference>
<dbReference type="OrthoDB" id="3536522at2759"/>
<dbReference type="AlphaFoldDB" id="A0A1L7WZS6"/>
<feature type="compositionally biased region" description="Polar residues" evidence="6">
    <location>
        <begin position="530"/>
        <end position="542"/>
    </location>
</feature>
<dbReference type="InterPro" id="IPR015500">
    <property type="entry name" value="Peptidase_S8_subtilisin-rel"/>
</dbReference>
<keyword evidence="2 5" id="KW-0645">Protease</keyword>
<dbReference type="Gene3D" id="3.40.50.200">
    <property type="entry name" value="Peptidase S8/S53 domain"/>
    <property type="match status" value="1"/>
</dbReference>
<name>A0A1L7WZS6_9HELO</name>
<evidence type="ECO:0000256" key="5">
    <source>
        <dbReference type="PROSITE-ProRule" id="PRU01240"/>
    </source>
</evidence>
<dbReference type="PROSITE" id="PS00136">
    <property type="entry name" value="SUBTILASE_ASP"/>
    <property type="match status" value="1"/>
</dbReference>
<dbReference type="Pfam" id="PF00082">
    <property type="entry name" value="Peptidase_S8"/>
    <property type="match status" value="1"/>
</dbReference>
<comment type="similarity">
    <text evidence="1 5">Belongs to the peptidase S8 family.</text>
</comment>
<keyword evidence="4 5" id="KW-0720">Serine protease</keyword>
<evidence type="ECO:0000256" key="1">
    <source>
        <dbReference type="ARBA" id="ARBA00011073"/>
    </source>
</evidence>
<reference evidence="9 10" key="1">
    <citation type="submission" date="2016-03" db="EMBL/GenBank/DDBJ databases">
        <authorList>
            <person name="Ploux O."/>
        </authorList>
    </citation>
    <scope>NUCLEOTIDE SEQUENCE [LARGE SCALE GENOMIC DNA]</scope>
    <source>
        <strain evidence="9 10">UAMH 11012</strain>
    </source>
</reference>
<dbReference type="InterPro" id="IPR036852">
    <property type="entry name" value="Peptidase_S8/S53_dom_sf"/>
</dbReference>
<evidence type="ECO:0000256" key="4">
    <source>
        <dbReference type="ARBA" id="ARBA00022825"/>
    </source>
</evidence>
<feature type="region of interest" description="Disordered" evidence="6">
    <location>
        <begin position="506"/>
        <end position="544"/>
    </location>
</feature>
<keyword evidence="10" id="KW-1185">Reference proteome</keyword>
<evidence type="ECO:0000313" key="9">
    <source>
        <dbReference type="EMBL" id="CZR58257.1"/>
    </source>
</evidence>
<keyword evidence="3 5" id="KW-0378">Hydrolase</keyword>
<dbReference type="InterPro" id="IPR023827">
    <property type="entry name" value="Peptidase_S8_Asp-AS"/>
</dbReference>
<accession>A0A1L7WZS6</accession>
<feature type="active site" description="Charge relay system" evidence="5">
    <location>
        <position position="661"/>
    </location>
</feature>
<evidence type="ECO:0000259" key="8">
    <source>
        <dbReference type="Pfam" id="PF24476"/>
    </source>
</evidence>
<dbReference type="GO" id="GO:0004252">
    <property type="term" value="F:serine-type endopeptidase activity"/>
    <property type="evidence" value="ECO:0007669"/>
    <property type="project" value="UniProtKB-UniRule"/>
</dbReference>
<sequence length="894" mass="100356">MRTRSPTADAGAAPATFALEATRALQKTAQSLRLAKQVRDPDPFLTTLAPLLSDVEWPSAVKVVPNKPFNRSSYTQLDRLVRGSQQAATTNIRKLAKSTNPRAPAEREKFQTSFKRFANTQKRPRGPPLSDLIILNPKPTENDGHPDCLEALYTTLSRCSLPMDGCGGVFRANLALTRVERLKEEKDGVPFNLFFVHRHPQVVGDRWRWKEVRIRVFLQGCSSKPSKVQWLGSNKISSTDKISPMEFCKLIRHEVHGCLILKAADDGLVYERLYLEFERLKRLFLLKASSVSLATVLEKRKLDGHDQLKILLSYLLAKALWQSYDSDWMTKDWTKHTIHFMRECINGSPEPQEIVTLIHKPFFAAEFRPVPTQGNPVQEVDSSSEKDFTEKFPSMSHSYPKILALGIMLLEIELGKGIEQHLSDESPGEDEQQIDNYDHYNAGRIILSPMWERRNTYQAVKEMIEICLKPDIGKLGTDQACIRNNLYTYVVAPLGRLFRQAWSRDKDPETFSPDPVSFNSTELPSDDSELLNSEATTSNGLETPSFVHVPSSDSILIPELTATAESRPNQGGAAINWELSSLEDGELLEEDDPNTPKSRQVLPSPMRFEIGRISSSERLKVAILDSGINLNHPDFNAEDRERIKKKVTFIGGNPEVDETGHGTHIAAIILKLTKNVDLYIGKITDSKTAIQREKVKEALFEVRMNWGGVHMISLSFGFDSVHYPDNMGAEIHKCLNDGIIVFASASNDGAAEGARTYPAKYQRVICVYSASWLGKVPDKSPGTEGHENFCTVGEDVRPKWPSKDPEDAAGLQYKSGSSYATPVALSIAAFMIGYIRKRWPDHPWVAEPCSPEGIATIFELMSKKIDGYDWISPTRYLKYNKAMKVQGDIMQKFG</sequence>